<dbReference type="SUPFAM" id="SSF82171">
    <property type="entry name" value="DPP6 N-terminal domain-like"/>
    <property type="match status" value="1"/>
</dbReference>
<organism evidence="3 4">
    <name type="scientific">Cohnella hashimotonis</name>
    <dbReference type="NCBI Taxonomy" id="2826895"/>
    <lineage>
        <taxon>Bacteria</taxon>
        <taxon>Bacillati</taxon>
        <taxon>Bacillota</taxon>
        <taxon>Bacilli</taxon>
        <taxon>Bacillales</taxon>
        <taxon>Paenibacillaceae</taxon>
        <taxon>Cohnella</taxon>
    </lineage>
</organism>
<evidence type="ECO:0000313" key="3">
    <source>
        <dbReference type="EMBL" id="MDI4646698.1"/>
    </source>
</evidence>
<protein>
    <recommendedName>
        <fullName evidence="5">Anti-sigma factor</fullName>
    </recommendedName>
</protein>
<name>A0ABT6TIN3_9BACL</name>
<evidence type="ECO:0000256" key="1">
    <source>
        <dbReference type="SAM" id="MobiDB-lite"/>
    </source>
</evidence>
<dbReference type="Proteomes" id="UP001161691">
    <property type="component" value="Unassembled WGS sequence"/>
</dbReference>
<comment type="caution">
    <text evidence="3">The sequence shown here is derived from an EMBL/GenBank/DDBJ whole genome shotgun (WGS) entry which is preliminary data.</text>
</comment>
<feature type="compositionally biased region" description="Low complexity" evidence="1">
    <location>
        <begin position="176"/>
        <end position="193"/>
    </location>
</feature>
<dbReference type="RefSeq" id="WP_282909527.1">
    <property type="nucleotide sequence ID" value="NZ_JAGRPV010000001.1"/>
</dbReference>
<keyword evidence="2" id="KW-1133">Transmembrane helix</keyword>
<dbReference type="EMBL" id="JAGRPV010000001">
    <property type="protein sequence ID" value="MDI4646698.1"/>
    <property type="molecule type" value="Genomic_DNA"/>
</dbReference>
<feature type="region of interest" description="Disordered" evidence="1">
    <location>
        <begin position="168"/>
        <end position="298"/>
    </location>
</feature>
<feature type="compositionally biased region" description="Polar residues" evidence="1">
    <location>
        <begin position="230"/>
        <end position="243"/>
    </location>
</feature>
<evidence type="ECO:0008006" key="5">
    <source>
        <dbReference type="Google" id="ProtNLM"/>
    </source>
</evidence>
<proteinExistence type="predicted"/>
<keyword evidence="2" id="KW-0472">Membrane</keyword>
<accession>A0ABT6TIN3</accession>
<sequence>MNREEGMELVQRSIDGDLNEEESSRLQLYLQNYPECAALLGRLTRLSEELTQLPHVTPRYSLVDAILPQLERIVPEPAPDAEQATAAEAAAYEPRSRRIGGRKSVYRSLAAVVAAGVVAGVLLIAQPFSLQSDQQKAALQQESAAGSAPGAASSDIMRKNVMNEKAVPEMAEDNASSSEFNQQSQSSSSSEGSADGGDESVSGTSLHGSAGGGESGSSVDSAGEVPAAKTETQSPTASLSATPDSAAGSRLEFAPPAASSSGTSDKTDQDTRNFASAQGEGPAKSGAGASGPAAAEAPSVAGLPEMSLSAAMPSWASPDGKLTALAYQGGLRIVKTEGLETVFESGNREGTVSDVSWGQDGQDLYYTWTDASGKATDLWWNAKENREQAR</sequence>
<gene>
    <name evidence="3" type="ORF">KB449_17105</name>
</gene>
<evidence type="ECO:0000313" key="4">
    <source>
        <dbReference type="Proteomes" id="UP001161691"/>
    </source>
</evidence>
<reference evidence="3" key="1">
    <citation type="submission" date="2023-04" db="EMBL/GenBank/DDBJ databases">
        <title>Comparative genomic analysis of Cohnella hashimotonis sp. nov., isolated from the International Space Station.</title>
        <authorList>
            <person name="Venkateswaran K."/>
            <person name="Simpson A."/>
        </authorList>
    </citation>
    <scope>NUCLEOTIDE SEQUENCE</scope>
    <source>
        <strain evidence="3">F6_2S_P_1</strain>
    </source>
</reference>
<keyword evidence="2" id="KW-0812">Transmembrane</keyword>
<feature type="transmembrane region" description="Helical" evidence="2">
    <location>
        <begin position="105"/>
        <end position="125"/>
    </location>
</feature>
<evidence type="ECO:0000256" key="2">
    <source>
        <dbReference type="SAM" id="Phobius"/>
    </source>
</evidence>
<feature type="compositionally biased region" description="Low complexity" evidence="1">
    <location>
        <begin position="216"/>
        <end position="225"/>
    </location>
</feature>
<keyword evidence="4" id="KW-1185">Reference proteome</keyword>
<feature type="compositionally biased region" description="Low complexity" evidence="1">
    <location>
        <begin position="279"/>
        <end position="298"/>
    </location>
</feature>